<dbReference type="RefSeq" id="WP_132766293.1">
    <property type="nucleotide sequence ID" value="NZ_CP110416.1"/>
</dbReference>
<protein>
    <submittedName>
        <fullName evidence="2">Uncharacterized protein</fullName>
    </submittedName>
</protein>
<dbReference type="EMBL" id="SLXF01000014">
    <property type="protein sequence ID" value="TCP03184.1"/>
    <property type="molecule type" value="Genomic_DNA"/>
</dbReference>
<proteinExistence type="predicted"/>
<evidence type="ECO:0000313" key="2">
    <source>
        <dbReference type="EMBL" id="TCP03184.1"/>
    </source>
</evidence>
<dbReference type="Proteomes" id="UP000294772">
    <property type="component" value="Unassembled WGS sequence"/>
</dbReference>
<name>A0AA46DBX5_9BURK</name>
<accession>A0AA46DBX5</accession>
<comment type="caution">
    <text evidence="2">The sequence shown here is derived from an EMBL/GenBank/DDBJ whole genome shotgun (WGS) entry which is preliminary data.</text>
</comment>
<reference evidence="2 3" key="1">
    <citation type="submission" date="2019-03" db="EMBL/GenBank/DDBJ databases">
        <title>Genomic Encyclopedia of Type Strains, Phase IV (KMG-IV): sequencing the most valuable type-strain genomes for metagenomic binning, comparative biology and taxonomic classification.</title>
        <authorList>
            <person name="Goeker M."/>
        </authorList>
    </citation>
    <scope>NUCLEOTIDE SEQUENCE [LARGE SCALE GENOMIC DNA]</scope>
    <source>
        <strain evidence="2 3">DSM 15264</strain>
    </source>
</reference>
<dbReference type="AlphaFoldDB" id="A0AA46DBX5"/>
<organism evidence="2 3">
    <name type="scientific">Caldimonas thermodepolymerans</name>
    <dbReference type="NCBI Taxonomy" id="215580"/>
    <lineage>
        <taxon>Bacteria</taxon>
        <taxon>Pseudomonadati</taxon>
        <taxon>Pseudomonadota</taxon>
        <taxon>Betaproteobacteria</taxon>
        <taxon>Burkholderiales</taxon>
        <taxon>Sphaerotilaceae</taxon>
        <taxon>Caldimonas</taxon>
    </lineage>
</organism>
<gene>
    <name evidence="2" type="ORF">EV676_11463</name>
</gene>
<evidence type="ECO:0000256" key="1">
    <source>
        <dbReference type="SAM" id="MobiDB-lite"/>
    </source>
</evidence>
<feature type="region of interest" description="Disordered" evidence="1">
    <location>
        <begin position="103"/>
        <end position="122"/>
    </location>
</feature>
<evidence type="ECO:0000313" key="3">
    <source>
        <dbReference type="Proteomes" id="UP000294772"/>
    </source>
</evidence>
<sequence length="122" mass="12993">MHFVYVKVPQRRHATPDLEDLHNALQLALDQAQAGGILGWGTSLPAAEAAAGAPGSFHRIDIELQAPEAGLQVLREALSRLGAPAGTELHYTQDGTAWQQSLSVQGWSAPMPGSGTHRPPDR</sequence>